<dbReference type="AlphaFoldDB" id="A0A4Y9ZNM7"/>
<dbReference type="PANTHER" id="PTHR34605:SF3">
    <property type="entry name" value="P CELL-TYPE AGGLUTINATION PROTEIN MAP4-LIKE-RELATED"/>
    <property type="match status" value="1"/>
</dbReference>
<gene>
    <name evidence="2" type="ORF">EWM64_g8419</name>
</gene>
<dbReference type="GO" id="GO:0003677">
    <property type="term" value="F:DNA binding"/>
    <property type="evidence" value="ECO:0007669"/>
    <property type="project" value="InterPro"/>
</dbReference>
<evidence type="ECO:0000313" key="2">
    <source>
        <dbReference type="EMBL" id="TFY75593.1"/>
    </source>
</evidence>
<dbReference type="OrthoDB" id="3254696at2759"/>
<dbReference type="GO" id="GO:0015074">
    <property type="term" value="P:DNA integration"/>
    <property type="evidence" value="ECO:0007669"/>
    <property type="project" value="InterPro"/>
</dbReference>
<dbReference type="STRING" id="135208.A0A4Y9ZNM7"/>
<evidence type="ECO:0008006" key="4">
    <source>
        <dbReference type="Google" id="ProtNLM"/>
    </source>
</evidence>
<evidence type="ECO:0000313" key="3">
    <source>
        <dbReference type="Proteomes" id="UP000298061"/>
    </source>
</evidence>
<dbReference type="EMBL" id="SFCI01001511">
    <property type="protein sequence ID" value="TFY75593.1"/>
    <property type="molecule type" value="Genomic_DNA"/>
</dbReference>
<dbReference type="Proteomes" id="UP000298061">
    <property type="component" value="Unassembled WGS sequence"/>
</dbReference>
<dbReference type="SUPFAM" id="SSF56349">
    <property type="entry name" value="DNA breaking-rejoining enzymes"/>
    <property type="match status" value="1"/>
</dbReference>
<keyword evidence="1" id="KW-0233">DNA recombination</keyword>
<evidence type="ECO:0000256" key="1">
    <source>
        <dbReference type="ARBA" id="ARBA00023172"/>
    </source>
</evidence>
<dbReference type="InterPro" id="IPR013762">
    <property type="entry name" value="Integrase-like_cat_sf"/>
</dbReference>
<dbReference type="PANTHER" id="PTHR34605">
    <property type="entry name" value="PHAGE_INTEGRASE DOMAIN-CONTAINING PROTEIN"/>
    <property type="match status" value="1"/>
</dbReference>
<proteinExistence type="predicted"/>
<dbReference type="InterPro" id="IPR052925">
    <property type="entry name" value="Phage_Integrase-like_Recomb"/>
</dbReference>
<dbReference type="InterPro" id="IPR011010">
    <property type="entry name" value="DNA_brk_join_enz"/>
</dbReference>
<organism evidence="2 3">
    <name type="scientific">Hericium alpestre</name>
    <dbReference type="NCBI Taxonomy" id="135208"/>
    <lineage>
        <taxon>Eukaryota</taxon>
        <taxon>Fungi</taxon>
        <taxon>Dikarya</taxon>
        <taxon>Basidiomycota</taxon>
        <taxon>Agaricomycotina</taxon>
        <taxon>Agaricomycetes</taxon>
        <taxon>Russulales</taxon>
        <taxon>Hericiaceae</taxon>
        <taxon>Hericium</taxon>
    </lineage>
</organism>
<name>A0A4Y9ZNM7_9AGAM</name>
<keyword evidence="3" id="KW-1185">Reference proteome</keyword>
<protein>
    <recommendedName>
        <fullName evidence="4">Tyr recombinase domain-containing protein</fullName>
    </recommendedName>
</protein>
<dbReference type="GO" id="GO:0006310">
    <property type="term" value="P:DNA recombination"/>
    <property type="evidence" value="ECO:0007669"/>
    <property type="project" value="UniProtKB-KW"/>
</dbReference>
<sequence>MLTALWRTLVLSDPFDACVWAATSCAFFGLMRFGKVAVRTRAAFSPVLHLCRQHVTFGKDDHGKPYAKLFLPSAKTAAAGKVQTVYLVEQGDNCPLAALRNLAAVVPAGADDPLFSWRDRHGATRPLLRDAAVERINAILMAWGWGTIFGHLFRIGGASFFLSRGVSPEIVRLAGRWKSLAYETYIRAFEQVASLHLAHAESSSHSRSLPAPAASSAVGLAPGLSPQSALQLHHG</sequence>
<accession>A0A4Y9ZNM7</accession>
<comment type="caution">
    <text evidence="2">The sequence shown here is derived from an EMBL/GenBank/DDBJ whole genome shotgun (WGS) entry which is preliminary data.</text>
</comment>
<dbReference type="Gene3D" id="1.10.443.10">
    <property type="entry name" value="Intergrase catalytic core"/>
    <property type="match status" value="1"/>
</dbReference>
<reference evidence="2 3" key="1">
    <citation type="submission" date="2019-02" db="EMBL/GenBank/DDBJ databases">
        <title>Genome sequencing of the rare red list fungi Hericium alpestre (H. flagellum).</title>
        <authorList>
            <person name="Buettner E."/>
            <person name="Kellner H."/>
        </authorList>
    </citation>
    <scope>NUCLEOTIDE SEQUENCE [LARGE SCALE GENOMIC DNA]</scope>
    <source>
        <strain evidence="2 3">DSM 108284</strain>
    </source>
</reference>